<dbReference type="PANTHER" id="PTHR10272:SF14">
    <property type="entry name" value="PAF ACETYLHYDROLASE FAMILY PROTEIN"/>
    <property type="match status" value="1"/>
</dbReference>
<dbReference type="EMBL" id="JAOQBH010000005">
    <property type="protein sequence ID" value="KAJ4136549.1"/>
    <property type="molecule type" value="Genomic_DNA"/>
</dbReference>
<dbReference type="Gene3D" id="3.40.50.1820">
    <property type="entry name" value="alpha/beta hydrolase"/>
    <property type="match status" value="1"/>
</dbReference>
<dbReference type="SUPFAM" id="SSF53474">
    <property type="entry name" value="alpha/beta-Hydrolases"/>
    <property type="match status" value="1"/>
</dbReference>
<feature type="chain" id="PRO_5046064822" description="1-alkyl-2-acetylglycerophosphocholine esterase" evidence="5">
    <location>
        <begin position="16"/>
        <end position="384"/>
    </location>
</feature>
<evidence type="ECO:0000256" key="1">
    <source>
        <dbReference type="ARBA" id="ARBA00013201"/>
    </source>
</evidence>
<keyword evidence="2" id="KW-0378">Hydrolase</keyword>
<keyword evidence="4" id="KW-0443">Lipid metabolism</keyword>
<evidence type="ECO:0000256" key="3">
    <source>
        <dbReference type="ARBA" id="ARBA00022963"/>
    </source>
</evidence>
<evidence type="ECO:0000313" key="7">
    <source>
        <dbReference type="Proteomes" id="UP001152024"/>
    </source>
</evidence>
<gene>
    <name evidence="6" type="ORF">NW768_004165</name>
</gene>
<dbReference type="Pfam" id="PF03403">
    <property type="entry name" value="PAF-AH_p_II"/>
    <property type="match status" value="1"/>
</dbReference>
<proteinExistence type="predicted"/>
<dbReference type="InterPro" id="IPR029058">
    <property type="entry name" value="AB_hydrolase_fold"/>
</dbReference>
<dbReference type="EC" id="3.1.1.47" evidence="1"/>
<comment type="caution">
    <text evidence="6">The sequence shown here is derived from an EMBL/GenBank/DDBJ whole genome shotgun (WGS) entry which is preliminary data.</text>
</comment>
<sequence>MHLLPLLTLFGAAQAILMPSPPGPYNVAVRDVELIDPNRIDTFAPEPNTKRRIMVSAYLPIDAKHHCKSQVIPYMPALTASVFGELGTSLGIPKGTIEKFEMEFCNISSIKPSKSKREFPVVIFSPGAQGTRLVYGTMARSFASLGYIVFTMDHTYETLVVEFPDGSAAYHTTNETSDLVMLEASTSTPVQARTKDASFLTTQLSNKTLTNSIFANFPGSFDPKKVAIYGHSFGGSTAAVTVQRDPRIIGGLGLDAPIYGSVNHEGFKDKPFILVGADRNDPYDWDEFYSKIAGPKMVLEIMKTQHYAFTDVPLMLSKIKIPKESQPVVDEIFGTLDGRKVEKATNQILVGWLDLLFKGKINTLKKVGRNVNVKVKRSDLVKHG</sequence>
<accession>A0ABQ8RJS3</accession>
<dbReference type="PANTHER" id="PTHR10272">
    <property type="entry name" value="PLATELET-ACTIVATING FACTOR ACETYLHYDROLASE"/>
    <property type="match status" value="1"/>
</dbReference>
<evidence type="ECO:0000313" key="6">
    <source>
        <dbReference type="EMBL" id="KAJ4136549.1"/>
    </source>
</evidence>
<reference evidence="6" key="1">
    <citation type="submission" date="2022-09" db="EMBL/GenBank/DDBJ databases">
        <title>Fusarium specimens isolated from Avocado Roots.</title>
        <authorList>
            <person name="Stajich J."/>
            <person name="Roper C."/>
            <person name="Heimlech-Rivalta G."/>
        </authorList>
    </citation>
    <scope>NUCLEOTIDE SEQUENCE</scope>
    <source>
        <strain evidence="6">CF00095</strain>
    </source>
</reference>
<keyword evidence="5" id="KW-0732">Signal</keyword>
<feature type="signal peptide" evidence="5">
    <location>
        <begin position="1"/>
        <end position="15"/>
    </location>
</feature>
<dbReference type="Proteomes" id="UP001152024">
    <property type="component" value="Unassembled WGS sequence"/>
</dbReference>
<protein>
    <recommendedName>
        <fullName evidence="1">1-alkyl-2-acetylglycerophosphocholine esterase</fullName>
        <ecNumber evidence="1">3.1.1.47</ecNumber>
    </recommendedName>
</protein>
<evidence type="ECO:0000256" key="4">
    <source>
        <dbReference type="ARBA" id="ARBA00023098"/>
    </source>
</evidence>
<evidence type="ECO:0000256" key="5">
    <source>
        <dbReference type="SAM" id="SignalP"/>
    </source>
</evidence>
<organism evidence="6 7">
    <name type="scientific">Fusarium equiseti</name>
    <name type="common">Fusarium scirpi</name>
    <dbReference type="NCBI Taxonomy" id="61235"/>
    <lineage>
        <taxon>Eukaryota</taxon>
        <taxon>Fungi</taxon>
        <taxon>Dikarya</taxon>
        <taxon>Ascomycota</taxon>
        <taxon>Pezizomycotina</taxon>
        <taxon>Sordariomycetes</taxon>
        <taxon>Hypocreomycetidae</taxon>
        <taxon>Hypocreales</taxon>
        <taxon>Nectriaceae</taxon>
        <taxon>Fusarium</taxon>
        <taxon>Fusarium incarnatum-equiseti species complex</taxon>
    </lineage>
</organism>
<evidence type="ECO:0000256" key="2">
    <source>
        <dbReference type="ARBA" id="ARBA00022801"/>
    </source>
</evidence>
<keyword evidence="3" id="KW-0442">Lipid degradation</keyword>
<name>A0ABQ8RJS3_FUSEQ</name>
<keyword evidence="7" id="KW-1185">Reference proteome</keyword>